<dbReference type="EMBL" id="SWLG01000005">
    <property type="protein sequence ID" value="TLS37910.1"/>
    <property type="molecule type" value="Genomic_DNA"/>
</dbReference>
<reference evidence="2 3" key="1">
    <citation type="submission" date="2019-04" db="EMBL/GenBank/DDBJ databases">
        <title>Bacillus caeni sp. nov., a bacterium isolated from mangrove sediment.</title>
        <authorList>
            <person name="Huang H."/>
            <person name="Mo K."/>
            <person name="Hu Y."/>
        </authorList>
    </citation>
    <scope>NUCLEOTIDE SEQUENCE [LARGE SCALE GENOMIC DNA]</scope>
    <source>
        <strain evidence="2 3">HB172195</strain>
    </source>
</reference>
<dbReference type="Pfam" id="PF20274">
    <property type="entry name" value="cREC_REC"/>
    <property type="match status" value="1"/>
</dbReference>
<evidence type="ECO:0000313" key="3">
    <source>
        <dbReference type="Proteomes" id="UP000308230"/>
    </source>
</evidence>
<dbReference type="InterPro" id="IPR046909">
    <property type="entry name" value="cREC_REC"/>
</dbReference>
<comment type="caution">
    <text evidence="2">The sequence shown here is derived from an EMBL/GenBank/DDBJ whole genome shotgun (WGS) entry which is preliminary data.</text>
</comment>
<proteinExistence type="predicted"/>
<evidence type="ECO:0000313" key="2">
    <source>
        <dbReference type="EMBL" id="TLS37910.1"/>
    </source>
</evidence>
<organism evidence="2 3">
    <name type="scientific">Exobacillus caeni</name>
    <dbReference type="NCBI Taxonomy" id="2574798"/>
    <lineage>
        <taxon>Bacteria</taxon>
        <taxon>Bacillati</taxon>
        <taxon>Bacillota</taxon>
        <taxon>Bacilli</taxon>
        <taxon>Bacillales</taxon>
        <taxon>Guptibacillaceae</taxon>
        <taxon>Exobacillus</taxon>
    </lineage>
</organism>
<accession>A0A5R9F698</accession>
<evidence type="ECO:0000259" key="1">
    <source>
        <dbReference type="Pfam" id="PF20274"/>
    </source>
</evidence>
<dbReference type="OrthoDB" id="2614698at2"/>
<keyword evidence="3" id="KW-1185">Reference proteome</keyword>
<gene>
    <name evidence="2" type="ORF">FCL54_08820</name>
</gene>
<feature type="domain" description="Cyclic-phosphate processing Receiver" evidence="1">
    <location>
        <begin position="4"/>
        <end position="86"/>
    </location>
</feature>
<dbReference type="AlphaFoldDB" id="A0A5R9F698"/>
<dbReference type="RefSeq" id="WP_138125446.1">
    <property type="nucleotide sequence ID" value="NZ_SWLG01000005.1"/>
</dbReference>
<name>A0A5R9F698_9BACL</name>
<sequence length="108" mass="12333">MTKIKIFLDDLRNCPDGYFLTTNVSDCINLLKKFEVSHLSLDYDLESHDFKGIKVVEYMIKNRLQADFITVHSANSVGGKKMYMMLLKAQDEGVLAHSTVIKLRPLPL</sequence>
<protein>
    <recommendedName>
        <fullName evidence="1">Cyclic-phosphate processing Receiver domain-containing protein</fullName>
    </recommendedName>
</protein>
<dbReference type="Proteomes" id="UP000308230">
    <property type="component" value="Unassembled WGS sequence"/>
</dbReference>